<reference evidence="3 4" key="1">
    <citation type="submission" date="2019-09" db="EMBL/GenBank/DDBJ databases">
        <authorList>
            <person name="Ou C."/>
        </authorList>
    </citation>
    <scope>NUCLEOTIDE SEQUENCE [LARGE SCALE GENOMIC DNA]</scope>
    <source>
        <strain evidence="3">S2</strain>
        <tissue evidence="3">Leaf</tissue>
    </source>
</reference>
<dbReference type="Pfam" id="PF07727">
    <property type="entry name" value="RVT_2"/>
    <property type="match status" value="1"/>
</dbReference>
<dbReference type="AlphaFoldDB" id="A0A5N5H1K3"/>
<dbReference type="PANTHER" id="PTHR11439">
    <property type="entry name" value="GAG-POL-RELATED RETROTRANSPOSON"/>
    <property type="match status" value="1"/>
</dbReference>
<gene>
    <name evidence="3" type="ORF">D8674_023938</name>
</gene>
<dbReference type="PANTHER" id="PTHR11439:SF467">
    <property type="entry name" value="INTEGRASE CATALYTIC DOMAIN-CONTAINING PROTEIN"/>
    <property type="match status" value="1"/>
</dbReference>
<name>A0A5N5H1K3_9ROSA</name>
<proteinExistence type="predicted"/>
<comment type="caution">
    <text evidence="3">The sequence shown here is derived from an EMBL/GenBank/DDBJ whole genome shotgun (WGS) entry which is preliminary data.</text>
</comment>
<organism evidence="3 4">
    <name type="scientific">Pyrus ussuriensis x Pyrus communis</name>
    <dbReference type="NCBI Taxonomy" id="2448454"/>
    <lineage>
        <taxon>Eukaryota</taxon>
        <taxon>Viridiplantae</taxon>
        <taxon>Streptophyta</taxon>
        <taxon>Embryophyta</taxon>
        <taxon>Tracheophyta</taxon>
        <taxon>Spermatophyta</taxon>
        <taxon>Magnoliopsida</taxon>
        <taxon>eudicotyledons</taxon>
        <taxon>Gunneridae</taxon>
        <taxon>Pentapetalae</taxon>
        <taxon>rosids</taxon>
        <taxon>fabids</taxon>
        <taxon>Rosales</taxon>
        <taxon>Rosaceae</taxon>
        <taxon>Amygdaloideae</taxon>
        <taxon>Maleae</taxon>
        <taxon>Pyrus</taxon>
    </lineage>
</organism>
<dbReference type="OrthoDB" id="3344688at2759"/>
<sequence length="727" mass="81548">MVNIEDGSSGQKPGVGVGGPTNNSVMNSVVIQNDALAVPSAVKLNGSNYHLWSKVLEMHIAGRGTVERVLLAFNTAHHTGGDMGRKPETGDVGGGASIRTSPSAVYCKDEQCVVIAKNSEQVQQVSAVSKQATAEENNQHKLNKVTALIIYVDDMIVTRDTFDEILRLQINLVVEFEMKNLGNLKYFMGVEVACLSRGIFLSQRKYVLDLLKETSMLGCKPVDIPIVEKHHLGIYPDHVLVDKGRYQRLVRRLIYLAQTRPDIAYAVSVVSQFMHSPSADYMAAVKRILAYLKFAPGKRILYRRHRHLRIEGFTDAYWVGDVTDRRSTSGYFTFFGSNLVTWCSKKQKVVARSSAEAEYKGMAQGICEILWLRKLLWGLGFKPKDTMKLYCDDKSAKDTMDNPVKHDTTKHMEVDTHFVKEKLERKIVSLLFVTSNEQLADVPEAEYRGMAQGICEILWLRKLLWGLGFKPKDTMKLYCDNKSARDTADNPVQHDTTKHVEVDTHFVKEKLERKIVSLPFVTSKEQLADVLTHEVRTSSHLELLMPCAVLTHASDDFELRVGKRFQRSPHKLNLHKGTKPGGFLCWSSEMANCSAKLDNAIVLARAGEDFKLLECLMPCAVLARAGEDFKLLEQLMPYAVLACAGEDFEPLEHLMPCAVLARTDKDFEPLGLLMPYVVLVRAGEDFEPLELNTTSCHLRFDAALCHLTTSVIKGNLIHGVSFTNLKW</sequence>
<protein>
    <recommendedName>
        <fullName evidence="2">Reverse transcriptase Ty1/copia-type domain-containing protein</fullName>
    </recommendedName>
</protein>
<reference evidence="3 4" key="3">
    <citation type="submission" date="2019-11" db="EMBL/GenBank/DDBJ databases">
        <title>A de novo genome assembly of a pear dwarfing rootstock.</title>
        <authorList>
            <person name="Wang F."/>
            <person name="Wang J."/>
            <person name="Li S."/>
            <person name="Zhang Y."/>
            <person name="Fang M."/>
            <person name="Ma L."/>
            <person name="Zhao Y."/>
            <person name="Jiang S."/>
        </authorList>
    </citation>
    <scope>NUCLEOTIDE SEQUENCE [LARGE SCALE GENOMIC DNA]</scope>
    <source>
        <strain evidence="3">S2</strain>
        <tissue evidence="3">Leaf</tissue>
    </source>
</reference>
<evidence type="ECO:0000259" key="2">
    <source>
        <dbReference type="Pfam" id="PF07727"/>
    </source>
</evidence>
<evidence type="ECO:0000313" key="3">
    <source>
        <dbReference type="EMBL" id="KAB2621756.1"/>
    </source>
</evidence>
<dbReference type="Proteomes" id="UP000327157">
    <property type="component" value="Chromosome 4"/>
</dbReference>
<keyword evidence="4" id="KW-1185">Reference proteome</keyword>
<feature type="compositionally biased region" description="Polar residues" evidence="1">
    <location>
        <begin position="1"/>
        <end position="11"/>
    </location>
</feature>
<reference evidence="4" key="2">
    <citation type="submission" date="2019-10" db="EMBL/GenBank/DDBJ databases">
        <title>A de novo genome assembly of a pear dwarfing rootstock.</title>
        <authorList>
            <person name="Wang F."/>
            <person name="Wang J."/>
            <person name="Li S."/>
            <person name="Zhang Y."/>
            <person name="Fang M."/>
            <person name="Ma L."/>
            <person name="Zhao Y."/>
            <person name="Jiang S."/>
        </authorList>
    </citation>
    <scope>NUCLEOTIDE SEQUENCE [LARGE SCALE GENOMIC DNA]</scope>
</reference>
<feature type="domain" description="Reverse transcriptase Ty1/copia-type" evidence="2">
    <location>
        <begin position="148"/>
        <end position="227"/>
    </location>
</feature>
<accession>A0A5N5H1K3</accession>
<dbReference type="InterPro" id="IPR013103">
    <property type="entry name" value="RVT_2"/>
</dbReference>
<feature type="region of interest" description="Disordered" evidence="1">
    <location>
        <begin position="1"/>
        <end position="21"/>
    </location>
</feature>
<evidence type="ECO:0000256" key="1">
    <source>
        <dbReference type="SAM" id="MobiDB-lite"/>
    </source>
</evidence>
<dbReference type="SUPFAM" id="SSF56672">
    <property type="entry name" value="DNA/RNA polymerases"/>
    <property type="match status" value="1"/>
</dbReference>
<dbReference type="EMBL" id="SMOL01000231">
    <property type="protein sequence ID" value="KAB2621756.1"/>
    <property type="molecule type" value="Genomic_DNA"/>
</dbReference>
<evidence type="ECO:0000313" key="4">
    <source>
        <dbReference type="Proteomes" id="UP000327157"/>
    </source>
</evidence>
<dbReference type="InterPro" id="IPR043502">
    <property type="entry name" value="DNA/RNA_pol_sf"/>
</dbReference>
<dbReference type="CDD" id="cd09272">
    <property type="entry name" value="RNase_HI_RT_Ty1"/>
    <property type="match status" value="1"/>
</dbReference>